<dbReference type="GO" id="GO:0034727">
    <property type="term" value="P:piecemeal microautophagy of the nucleus"/>
    <property type="evidence" value="ECO:0007669"/>
    <property type="project" value="TreeGrafter"/>
</dbReference>
<evidence type="ECO:0000256" key="2">
    <source>
        <dbReference type="ARBA" id="ARBA00017647"/>
    </source>
</evidence>
<accession>A0A8H7BY42</accession>
<feature type="domain" description="THIF-type NAD/FAD binding fold" evidence="8">
    <location>
        <begin position="336"/>
        <end position="558"/>
    </location>
</feature>
<protein>
    <recommendedName>
        <fullName evidence="2 7">Ubiquitin-like modifier-activating enzyme ATG7</fullName>
    </recommendedName>
    <alternativeName>
        <fullName evidence="7">Autophagy-related protein 7</fullName>
    </alternativeName>
</protein>
<evidence type="ECO:0000259" key="8">
    <source>
        <dbReference type="Pfam" id="PF00899"/>
    </source>
</evidence>
<dbReference type="AlphaFoldDB" id="A0A8H7BY42"/>
<dbReference type="FunFam" id="3.40.140.70:FF:000001">
    <property type="entry name" value="Ubiquitin-like modifier-activating enzyme atg7"/>
    <property type="match status" value="1"/>
</dbReference>
<dbReference type="PANTHER" id="PTHR10953">
    <property type="entry name" value="UBIQUITIN-ACTIVATING ENZYME E1"/>
    <property type="match status" value="1"/>
</dbReference>
<keyword evidence="7" id="KW-0833">Ubl conjugation pathway</keyword>
<dbReference type="GO" id="GO:0000045">
    <property type="term" value="P:autophagosome assembly"/>
    <property type="evidence" value="ECO:0007669"/>
    <property type="project" value="TreeGrafter"/>
</dbReference>
<dbReference type="Gene3D" id="3.40.50.720">
    <property type="entry name" value="NAD(P)-binding Rossmann-like Domain"/>
    <property type="match status" value="1"/>
</dbReference>
<dbReference type="Pfam" id="PF00899">
    <property type="entry name" value="ThiF"/>
    <property type="match status" value="1"/>
</dbReference>
<keyword evidence="3 7" id="KW-0813">Transport</keyword>
<keyword evidence="7" id="KW-0963">Cytoplasm</keyword>
<dbReference type="EMBL" id="JABAYA010000018">
    <property type="protein sequence ID" value="KAF7730192.1"/>
    <property type="molecule type" value="Genomic_DNA"/>
</dbReference>
<dbReference type="InterPro" id="IPR045886">
    <property type="entry name" value="ThiF/MoeB/HesA"/>
</dbReference>
<dbReference type="Pfam" id="PF16420">
    <property type="entry name" value="ATG7_N"/>
    <property type="match status" value="1"/>
</dbReference>
<dbReference type="Gene3D" id="3.40.140.100">
    <property type="entry name" value="Ubiquitin-like modifier-activating enzyme ATG7 C-terminal domain"/>
    <property type="match status" value="1"/>
</dbReference>
<dbReference type="PANTHER" id="PTHR10953:SF3">
    <property type="entry name" value="UBIQUITIN-LIKE MODIFIER-ACTIVATING ENZYME ATG7"/>
    <property type="match status" value="1"/>
</dbReference>
<comment type="function">
    <text evidence="7">E1-like activating enzyme involved in the 2 ubiquitin-like systems required for cytoplasm to vacuole transport (Cvt) and autophagy. Activates ATG12 for its conjugation with ATG5 and ATG8 for its conjugation with phosphatidylethanolamine. Both systems are needed for the ATG8 association to Cvt vesicles and autophagosomes membranes. Autophagy is essential for maintenance of amino acid levels and protein synthesis under nitrogen starvation. Required for selective autophagic degradation of the nucleus (nucleophagy) as well as for mitophagy which contributes to regulate mitochondrial quantity and quality by eliminating the mitochondria to a basal level to fulfill cellular energy requirements and preventing excess ROS production.</text>
</comment>
<evidence type="ECO:0000256" key="6">
    <source>
        <dbReference type="PIRSR" id="PIRSR606285-1"/>
    </source>
</evidence>
<name>A0A8H7BY42_9FUNG</name>
<dbReference type="InterPro" id="IPR035985">
    <property type="entry name" value="Ubiquitin-activating_enz"/>
</dbReference>
<dbReference type="Proteomes" id="UP000605846">
    <property type="component" value="Unassembled WGS sequence"/>
</dbReference>
<dbReference type="GO" id="GO:0000407">
    <property type="term" value="C:phagophore assembly site"/>
    <property type="evidence" value="ECO:0007669"/>
    <property type="project" value="UniProtKB-SubCell"/>
</dbReference>
<comment type="subunit">
    <text evidence="7">Homodimer.</text>
</comment>
<dbReference type="GO" id="GO:0019779">
    <property type="term" value="F:Atg8 activating enzyme activity"/>
    <property type="evidence" value="ECO:0007669"/>
    <property type="project" value="TreeGrafter"/>
</dbReference>
<keyword evidence="4 7" id="KW-0653">Protein transport</keyword>
<keyword evidence="5 7" id="KW-0072">Autophagy</keyword>
<evidence type="ECO:0000256" key="5">
    <source>
        <dbReference type="ARBA" id="ARBA00023006"/>
    </source>
</evidence>
<dbReference type="GO" id="GO:0032446">
    <property type="term" value="P:protein modification by small protein conjugation"/>
    <property type="evidence" value="ECO:0007669"/>
    <property type="project" value="TreeGrafter"/>
</dbReference>
<feature type="active site" description="Glycyl thioester intermediate" evidence="6">
    <location>
        <position position="530"/>
    </location>
</feature>
<dbReference type="OrthoDB" id="338614at2759"/>
<evidence type="ECO:0000256" key="1">
    <source>
        <dbReference type="ARBA" id="ARBA00010931"/>
    </source>
</evidence>
<dbReference type="InterPro" id="IPR042523">
    <property type="entry name" value="Atg7_N_2"/>
</dbReference>
<organism evidence="10 11">
    <name type="scientific">Apophysomyces ossiformis</name>
    <dbReference type="NCBI Taxonomy" id="679940"/>
    <lineage>
        <taxon>Eukaryota</taxon>
        <taxon>Fungi</taxon>
        <taxon>Fungi incertae sedis</taxon>
        <taxon>Mucoromycota</taxon>
        <taxon>Mucoromycotina</taxon>
        <taxon>Mucoromycetes</taxon>
        <taxon>Mucorales</taxon>
        <taxon>Mucorineae</taxon>
        <taxon>Mucoraceae</taxon>
        <taxon>Apophysomyces</taxon>
    </lineage>
</organism>
<dbReference type="GO" id="GO:0000422">
    <property type="term" value="P:autophagy of mitochondrion"/>
    <property type="evidence" value="ECO:0007669"/>
    <property type="project" value="TreeGrafter"/>
</dbReference>
<evidence type="ECO:0000256" key="3">
    <source>
        <dbReference type="ARBA" id="ARBA00022448"/>
    </source>
</evidence>
<evidence type="ECO:0000313" key="10">
    <source>
        <dbReference type="EMBL" id="KAF7730192.1"/>
    </source>
</evidence>
<dbReference type="GO" id="GO:0006995">
    <property type="term" value="P:cellular response to nitrogen starvation"/>
    <property type="evidence" value="ECO:0007669"/>
    <property type="project" value="TreeGrafter"/>
</dbReference>
<sequence>MTESNVEILQFEPFVSAVDAAFWHAFTTKKLDYLKLNDASQPLRGYYTPGQLAADNQGQVVAMPPRLCLPAQALEINDETRPLNACSVSGALINTNTIEEFRKMDKNKLFSEVWDAIRSKRALDQPELLSQFMLLAFADLKRYKFYYWFAFPAVMPQPSPWKITQPGQPLGETYSPEEIDHLDRAYQVYRSGVSDGHAMYFLIRSDQGSFRIGRLNEWDDFFADGPLSNQCMIGFVDPAAESLPGWPLRNLLALVYECWGLRKLNVLCYRGKTHSRLLYLEFPDVSCYTSHEGPVKAVGWERNAQGKLGPRMADLGPLMDPLRLADSAVDLNLKLMRWRLVPDLDLDKVKNNKCLLLGAGTLGCYVARSLLGWGVRHITFVDNGQVSFSNPTRQPLYDFQDCLEGGAPKAQAAAKQLKRILPSLNATGHHLSIPMPGHPASSDDQLRRDMNALSELVETHDTLFLLTDSRESRWFPTLLGAKANKMVINAALGFDTYLVMRHGAQLGCYFCSDIVAPTDSLTDRTLDQQCTVTRPGLAAIAGALATELMVTLLQHKDGVNAPADRGMDVTMSTDTSSVLGIVPHQIRGFLSHFNNMLIVGQAYDRCTACSAKVIEAYTAEPLDLMKKVLADSVYLEHLTGITDMKKESEDLLNDDWVAGDDDDF</sequence>
<gene>
    <name evidence="10" type="primary">ATG7</name>
    <name evidence="10" type="ORF">EC973_002800</name>
</gene>
<comment type="similarity">
    <text evidence="1 7">Belongs to the ATG7 family.</text>
</comment>
<dbReference type="InterPro" id="IPR000594">
    <property type="entry name" value="ThiF_NAD_FAD-bd"/>
</dbReference>
<keyword evidence="11" id="KW-1185">Reference proteome</keyword>
<dbReference type="Gene3D" id="3.40.140.70">
    <property type="entry name" value="Ubiquitin-like modifier-activating enzyme ATG7 N-terminal domain"/>
    <property type="match status" value="1"/>
</dbReference>
<proteinExistence type="inferred from homology"/>
<dbReference type="GO" id="GO:0019778">
    <property type="term" value="F:Atg12 activating enzyme activity"/>
    <property type="evidence" value="ECO:0007669"/>
    <property type="project" value="TreeGrafter"/>
</dbReference>
<dbReference type="InterPro" id="IPR032197">
    <property type="entry name" value="Atg7_N"/>
</dbReference>
<dbReference type="InterPro" id="IPR042522">
    <property type="entry name" value="Atg7_N_1"/>
</dbReference>
<dbReference type="InterPro" id="IPR006285">
    <property type="entry name" value="Atg7"/>
</dbReference>
<evidence type="ECO:0000256" key="4">
    <source>
        <dbReference type="ARBA" id="ARBA00022927"/>
    </source>
</evidence>
<dbReference type="SUPFAM" id="SSF69572">
    <property type="entry name" value="Activating enzymes of the ubiquitin-like proteins"/>
    <property type="match status" value="1"/>
</dbReference>
<dbReference type="NCBIfam" id="TIGR01381">
    <property type="entry name" value="E1_like_apg7"/>
    <property type="match status" value="1"/>
</dbReference>
<reference evidence="10" key="1">
    <citation type="submission" date="2020-01" db="EMBL/GenBank/DDBJ databases">
        <title>Genome Sequencing of Three Apophysomyces-Like Fungal Strains Confirms a Novel Fungal Genus in the Mucoromycota with divergent Burkholderia-like Endosymbiotic Bacteria.</title>
        <authorList>
            <person name="Stajich J.E."/>
            <person name="Macias A.M."/>
            <person name="Carter-House D."/>
            <person name="Lovett B."/>
            <person name="Kasson L.R."/>
            <person name="Berry K."/>
            <person name="Grigoriev I."/>
            <person name="Chang Y."/>
            <person name="Spatafora J."/>
            <person name="Kasson M.T."/>
        </authorList>
    </citation>
    <scope>NUCLEOTIDE SEQUENCE</scope>
    <source>
        <strain evidence="10">NRRL A-21654</strain>
    </source>
</reference>
<feature type="domain" description="Ubiquitin-like modifier-activating enzyme Atg7 N-terminal" evidence="9">
    <location>
        <begin position="9"/>
        <end position="319"/>
    </location>
</feature>
<dbReference type="FunFam" id="3.40.50.720:FF:000243">
    <property type="entry name" value="Ubiquitin-like modifier-activating enzyme ATG7"/>
    <property type="match status" value="1"/>
</dbReference>
<comment type="caution">
    <text evidence="10">The sequence shown here is derived from an EMBL/GenBank/DDBJ whole genome shotgun (WGS) entry which is preliminary data.</text>
</comment>
<evidence type="ECO:0000313" key="11">
    <source>
        <dbReference type="Proteomes" id="UP000605846"/>
    </source>
</evidence>
<dbReference type="GO" id="GO:0015031">
    <property type="term" value="P:protein transport"/>
    <property type="evidence" value="ECO:0007669"/>
    <property type="project" value="UniProtKB-UniRule"/>
</dbReference>
<evidence type="ECO:0000256" key="7">
    <source>
        <dbReference type="RuleBase" id="RU366022"/>
    </source>
</evidence>
<evidence type="ECO:0000259" key="9">
    <source>
        <dbReference type="Pfam" id="PF16420"/>
    </source>
</evidence>
<comment type="subcellular location">
    <subcellularLocation>
        <location evidence="7">Cytoplasm</location>
    </subcellularLocation>
    <subcellularLocation>
        <location evidence="7">Preautophagosomal structure</location>
    </subcellularLocation>
</comment>